<evidence type="ECO:0000259" key="4">
    <source>
        <dbReference type="Pfam" id="PF24507"/>
    </source>
</evidence>
<dbReference type="Pfam" id="PF24507">
    <property type="entry name" value="Ig_CFAP65_4th"/>
    <property type="match status" value="1"/>
</dbReference>
<dbReference type="InterPro" id="IPR056305">
    <property type="entry name" value="Ig_CFAP65_10th"/>
</dbReference>
<evidence type="ECO:0000259" key="6">
    <source>
        <dbReference type="Pfam" id="PF25248"/>
    </source>
</evidence>
<dbReference type="SUPFAM" id="SSF49354">
    <property type="entry name" value="PapD-like"/>
    <property type="match status" value="1"/>
</dbReference>
<evidence type="ECO:0000259" key="3">
    <source>
        <dbReference type="Pfam" id="PF24291"/>
    </source>
</evidence>
<feature type="domain" description="Cep192-like" evidence="2">
    <location>
        <begin position="159"/>
        <end position="229"/>
    </location>
</feature>
<dbReference type="Ensembl" id="ENSCLMT00005038797.1">
    <property type="protein sequence ID" value="ENSCLMP00005037348.1"/>
    <property type="gene ID" value="ENSCLMG00005017750.1"/>
</dbReference>
<dbReference type="Proteomes" id="UP000694565">
    <property type="component" value="Unplaced"/>
</dbReference>
<evidence type="ECO:0000313" key="7">
    <source>
        <dbReference type="Ensembl" id="ENSCLMP00005037348.1"/>
    </source>
</evidence>
<dbReference type="Pfam" id="PF24816">
    <property type="entry name" value="Ig_CFAP65__9th"/>
    <property type="match status" value="1"/>
</dbReference>
<keyword evidence="8" id="KW-1185">Reference proteome</keyword>
<dbReference type="InterPro" id="IPR056344">
    <property type="entry name" value="Ig_CFAP65-like_9th"/>
</dbReference>
<dbReference type="InterPro" id="IPR013783">
    <property type="entry name" value="Ig-like_fold"/>
</dbReference>
<accession>A0A8C3A5Y1</accession>
<protein>
    <submittedName>
        <fullName evidence="7">Si:ch1073-349o24.2</fullName>
    </submittedName>
</protein>
<feature type="compositionally biased region" description="Polar residues" evidence="1">
    <location>
        <begin position="1295"/>
        <end position="1304"/>
    </location>
</feature>
<feature type="domain" description="CFAP65 fourth Ig-like" evidence="4">
    <location>
        <begin position="389"/>
        <end position="469"/>
    </location>
</feature>
<feature type="domain" description="CFAP65-like ninth Ig-like" evidence="5">
    <location>
        <begin position="779"/>
        <end position="956"/>
    </location>
</feature>
<proteinExistence type="predicted"/>
<evidence type="ECO:0000259" key="5">
    <source>
        <dbReference type="Pfam" id="PF24816"/>
    </source>
</evidence>
<sequence length="1370" mass="152391">LCDYANPPNQQKRPSGVCCHVELTLDAFCLFPAMFDPGIRQRQRGGKYQRQPSSQRSCLLGLELKPELVWEDWDLGREFTKTLVLKNIYRKLQKLHVRPPTSTFFTTFIPQLIVLSPGTSFSMPICFRPLQRCEYEDSIEFQGKDGSFQVCLRAIIPCHALEVPDSVLLPICAVQNSSSTNFLLKNVSKLQTCFQWKCTAPFQLSPEQGLLKPGQESHITVVFRPQEALVYQQQANCSFGEAGDEEESSCSVLLQGLAKYPCLQLRNPGTKDEKEQCGPVLHFGSVAVGQNLQKHFDIFNPSPVTAPFSLSRLPSGVHLLESEFGCDVTRGSVAPGGSLRALVTYTPAVVDSVSVEYLSLKCRGALNKTLLKLIGNCGGPNVSLSSSVLDFCCVEEGGAVVQTVELVNSAPVEAFYQWDLDCTGNSVFSIQPASGTVCPHSHTTLEAVYRPTQPIAHHRRVTCIIMHRHTHKHHQYSFYLPILILKPEHLVLYKQDSPETLTDVQQENEVHLDQQGVLCLVEEVKYQRVMTRADFLVWTVAQDSPFTVSPSSCDLAPLKTTSFRVTYDPKQLNTPHGAQLECFAYYKVMLFDSLEGQLQCPPWCVTVRVIGHSFQPDKDDVIPCCSLQPLQVFPALSVLSYRTVLLQNGGDLPLTFCLDHGTNPAVAQSVSVVPSCGLIHPGKHQILTLRTTPTEDTCQLFHLCMCFCNSIVLSGPLALQLDCERGTIVSRSTMLLRSTVGPHRRAQYLWTISYQMLNARCVSSPPQAVCEVRAKGVFPTLQVIDVCSGGSVGRLSKVRLWKLFSLDSLNEHILSNPSPGELKTPTRHSSYPPVFTKAMLDFNFSATPMNSEPSIFVLMFHNPGSIPVDWAFLFPADQQIELDFWADTGEFSSTDLYQMKVQDNHLFSISPRSGTLLPGQQRAVHFTYSHDFAGTDRLPVMLKLSYGREISLNLQGLTVEKDRPYLHFTSKQHVFTSVTIGDCTPPKQVYELHNCGAVPVRYEVDTTVLSQLKEDNFNHPVLVCLNPEGEVLPGKMAMLEWIFSPLEAKMYHMDIPIHVQDGDSTLVRFEGCGFDSPTPGSTNPFNCSDTKASEPCVKRVPFPGQVVFLSENRVSLGNIPVCSQSSRILFLTNVSHTDSVHYKWDKQSYQQVQNGAHTLPPICASGSCKTVGTICTKMTRAERRALRETAKSQTRPEPPQPALLHLWVTAHSHRLLEYLPHLPLSFSRGILDDPAFIHSLVTLPSIPITYQPQETSSSHCPTSPPHLTPKPQVLLSGTAAQKEPVDREGTAGRLRNQQRTQNTAHTEHVPADTSEDVLLNTLQNLMMEAVRGELVLTSHPRTVILPPFLSFPCSLHPNCKLLRNFTLAMI</sequence>
<dbReference type="GO" id="GO:0005737">
    <property type="term" value="C:cytoplasm"/>
    <property type="evidence" value="ECO:0007669"/>
    <property type="project" value="UniProtKB-SubCell"/>
</dbReference>
<dbReference type="InterPro" id="IPR057467">
    <property type="entry name" value="Ig_CFAP65_8th"/>
</dbReference>
<dbReference type="Pfam" id="PF22067">
    <property type="entry name" value="Cep192_D3"/>
    <property type="match status" value="1"/>
</dbReference>
<feature type="region of interest" description="Disordered" evidence="1">
    <location>
        <begin position="1280"/>
        <end position="1309"/>
    </location>
</feature>
<feature type="domain" description="CFAP65 tenth Ig-like" evidence="3">
    <location>
        <begin position="958"/>
        <end position="1076"/>
    </location>
</feature>
<dbReference type="InterPro" id="IPR058536">
    <property type="entry name" value="Ig_CFAP65_4th"/>
</dbReference>
<dbReference type="InterPro" id="IPR008962">
    <property type="entry name" value="PapD-like_sf"/>
</dbReference>
<reference evidence="7" key="1">
    <citation type="submission" date="2025-08" db="UniProtKB">
        <authorList>
            <consortium name="Ensembl"/>
        </authorList>
    </citation>
    <scope>IDENTIFICATION</scope>
</reference>
<dbReference type="InterPro" id="IPR054089">
    <property type="entry name" value="Cep192-like_D3"/>
</dbReference>
<dbReference type="Pfam" id="PF24291">
    <property type="entry name" value="Ig_CFAP65"/>
    <property type="match status" value="1"/>
</dbReference>
<evidence type="ECO:0000259" key="2">
    <source>
        <dbReference type="Pfam" id="PF22067"/>
    </source>
</evidence>
<dbReference type="InterPro" id="IPR052614">
    <property type="entry name" value="CFAP65"/>
</dbReference>
<dbReference type="PANTHER" id="PTHR46127">
    <property type="entry name" value="CILIA- AND FLAGELLA-ASSOCIATED PROTEIN 65"/>
    <property type="match status" value="1"/>
</dbReference>
<evidence type="ECO:0000256" key="1">
    <source>
        <dbReference type="SAM" id="MobiDB-lite"/>
    </source>
</evidence>
<feature type="domain" description="CFAP65 eight Ig-like" evidence="6">
    <location>
        <begin position="713"/>
        <end position="776"/>
    </location>
</feature>
<evidence type="ECO:0000313" key="8">
    <source>
        <dbReference type="Proteomes" id="UP000694565"/>
    </source>
</evidence>
<dbReference type="GO" id="GO:0036126">
    <property type="term" value="C:sperm flagellum"/>
    <property type="evidence" value="ECO:0007669"/>
    <property type="project" value="TreeGrafter"/>
</dbReference>
<name>A0A8C3A5Y1_CYCLU</name>
<organism evidence="7 8">
    <name type="scientific">Cyclopterus lumpus</name>
    <name type="common">Lumpsucker</name>
    <dbReference type="NCBI Taxonomy" id="8103"/>
    <lineage>
        <taxon>Eukaryota</taxon>
        <taxon>Metazoa</taxon>
        <taxon>Chordata</taxon>
        <taxon>Craniata</taxon>
        <taxon>Vertebrata</taxon>
        <taxon>Euteleostomi</taxon>
        <taxon>Actinopterygii</taxon>
        <taxon>Neopterygii</taxon>
        <taxon>Teleostei</taxon>
        <taxon>Neoteleostei</taxon>
        <taxon>Acanthomorphata</taxon>
        <taxon>Eupercaria</taxon>
        <taxon>Perciformes</taxon>
        <taxon>Cottioidei</taxon>
        <taxon>Cottales</taxon>
        <taxon>Cyclopteridae</taxon>
        <taxon>Cyclopterus</taxon>
    </lineage>
</organism>
<dbReference type="PANTHER" id="PTHR46127:SF1">
    <property type="entry name" value="CILIA- AND FLAGELLA-ASSOCIATED PROTEIN 65"/>
    <property type="match status" value="1"/>
</dbReference>
<dbReference type="Pfam" id="PF25248">
    <property type="entry name" value="Ig_CFAP65_8th"/>
    <property type="match status" value="1"/>
</dbReference>
<dbReference type="GO" id="GO:0007288">
    <property type="term" value="P:sperm axoneme assembly"/>
    <property type="evidence" value="ECO:0007669"/>
    <property type="project" value="TreeGrafter"/>
</dbReference>
<reference evidence="7" key="2">
    <citation type="submission" date="2025-09" db="UniProtKB">
        <authorList>
            <consortium name="Ensembl"/>
        </authorList>
    </citation>
    <scope>IDENTIFICATION</scope>
</reference>
<dbReference type="GeneTree" id="ENSGT00430000031142"/>
<dbReference type="Gene3D" id="2.60.40.10">
    <property type="entry name" value="Immunoglobulins"/>
    <property type="match status" value="5"/>
</dbReference>